<name>A0ABU7VQP1_9BACL</name>
<dbReference type="Proteomes" id="UP001306950">
    <property type="component" value="Unassembled WGS sequence"/>
</dbReference>
<dbReference type="RefSeq" id="WP_331845916.1">
    <property type="nucleotide sequence ID" value="NZ_JAZHPZ010000003.1"/>
</dbReference>
<dbReference type="EMBL" id="JAZHPZ010000003">
    <property type="protein sequence ID" value="MEF2965683.1"/>
    <property type="molecule type" value="Genomic_DNA"/>
</dbReference>
<evidence type="ECO:0000313" key="1">
    <source>
        <dbReference type="EMBL" id="MEF2965683.1"/>
    </source>
</evidence>
<comment type="caution">
    <text evidence="1">The sequence shown here is derived from an EMBL/GenBank/DDBJ whole genome shotgun (WGS) entry which is preliminary data.</text>
</comment>
<keyword evidence="2" id="KW-1185">Reference proteome</keyword>
<gene>
    <name evidence="1" type="ORF">V3851_07560</name>
</gene>
<reference evidence="1 2" key="1">
    <citation type="submission" date="2024-02" db="EMBL/GenBank/DDBJ databases">
        <title>A nitrogen-fixing paenibacillus bacterium.</title>
        <authorList>
            <person name="Zhang W.L."/>
            <person name="Chen S.F."/>
        </authorList>
    </citation>
    <scope>NUCLEOTIDE SEQUENCE [LARGE SCALE GENOMIC DNA]</scope>
    <source>
        <strain evidence="1 2">M1</strain>
    </source>
</reference>
<accession>A0ABU7VQP1</accession>
<protein>
    <submittedName>
        <fullName evidence="1">Uncharacterized protein</fullName>
    </submittedName>
</protein>
<dbReference type="Pfam" id="PF17963">
    <property type="entry name" value="Big_9"/>
    <property type="match status" value="1"/>
</dbReference>
<sequence>MAAEYLGLVELGGLYKNGAIQNRPTRPWRIDSEPISGIGIGDIPDFNTLTDMSKWTIGNTPSTSSQKLRWHKIKDGTKTLLVADRVILARVSWDDLNGQSLVTGKTITIDGQQYLCRLMTGGSDYRNGNSYAGGTPTNNEWDRFVTREEAITGLPTPSSYDLDTTLNTTDQASSHNQTWNWMGMYSWAQETYTGNASYRASRGYYSARYWDFGTSSNRGVNVGWRPVLEVLNTAPLISDSDRNLGNKNADFSVTYQVNDTDAADTLTVTEKLDGQTIRTIPAAQRSFNYTINVSINSVALGTHTIAITASDGKGGTATRTLTFTRTNAAPTISGQDQSLGDKNKGFQVIYQVNDADGDEVTVTEKLNGNILRTLNNAPKGQNITIDFADAAVYALELNSTNTITIEARDPAGGVAYRTYTFRRTNTAPLISGADEDLGTIAAPFSRSYAITDAEGDTVVVQEKIDGVMFNSFVAALGADNEVTLSFDDWIKLPNGSHVLTVEATDSNAATSIRSYSFTKHETEILFELKNPFETDSRATKILITPSWNIEGADAHVEVCNNAFDDSPTWEDMTAQVMINRLFNFTNEIKTSERWGISIRFRISKYPEYTGPVEIRGFGGAFE</sequence>
<proteinExistence type="predicted"/>
<evidence type="ECO:0000313" key="2">
    <source>
        <dbReference type="Proteomes" id="UP001306950"/>
    </source>
</evidence>
<organism evidence="1 2">
    <name type="scientific">Paenibacillus haidiansis</name>
    <dbReference type="NCBI Taxonomy" id="1574488"/>
    <lineage>
        <taxon>Bacteria</taxon>
        <taxon>Bacillati</taxon>
        <taxon>Bacillota</taxon>
        <taxon>Bacilli</taxon>
        <taxon>Bacillales</taxon>
        <taxon>Paenibacillaceae</taxon>
        <taxon>Paenibacillus</taxon>
    </lineage>
</organism>